<comment type="caution">
    <text evidence="1">The sequence shown here is derived from an EMBL/GenBank/DDBJ whole genome shotgun (WGS) entry which is preliminary data.</text>
</comment>
<evidence type="ECO:0000313" key="1">
    <source>
        <dbReference type="EMBL" id="TFH88826.1"/>
    </source>
</evidence>
<evidence type="ECO:0000313" key="2">
    <source>
        <dbReference type="Proteomes" id="UP000297753"/>
    </source>
</evidence>
<gene>
    <name evidence="1" type="ORF">ELS82_25855</name>
</gene>
<reference evidence="1 2" key="1">
    <citation type="submission" date="2019-01" db="EMBL/GenBank/DDBJ databases">
        <title>Vibrio BEI176 sp. nov, a marine bacterium isolated from China: eastern marignal seas.</title>
        <authorList>
            <person name="Li B."/>
        </authorList>
    </citation>
    <scope>NUCLEOTIDE SEQUENCE [LARGE SCALE GENOMIC DNA]</scope>
    <source>
        <strain evidence="1 2">BEI176</strain>
    </source>
</reference>
<dbReference type="EMBL" id="SATR01000326">
    <property type="protein sequence ID" value="TFH88826.1"/>
    <property type="molecule type" value="Genomic_DNA"/>
</dbReference>
<organism evidence="1 2">
    <name type="scientific">Vibrio ouci</name>
    <dbReference type="NCBI Taxonomy" id="2499078"/>
    <lineage>
        <taxon>Bacteria</taxon>
        <taxon>Pseudomonadati</taxon>
        <taxon>Pseudomonadota</taxon>
        <taxon>Gammaproteobacteria</taxon>
        <taxon>Vibrionales</taxon>
        <taxon>Vibrionaceae</taxon>
        <taxon>Vibrio</taxon>
    </lineage>
</organism>
<dbReference type="OrthoDB" id="9961951at2"/>
<keyword evidence="2" id="KW-1185">Reference proteome</keyword>
<name>A0A4Y8W861_9VIBR</name>
<dbReference type="AlphaFoldDB" id="A0A4Y8W861"/>
<protein>
    <submittedName>
        <fullName evidence="1">Uncharacterized protein</fullName>
    </submittedName>
</protein>
<dbReference type="Proteomes" id="UP000297753">
    <property type="component" value="Unassembled WGS sequence"/>
</dbReference>
<proteinExistence type="predicted"/>
<accession>A0A4Y8W861</accession>
<sequence>MPRFVGCLIGFQYRLVVSLTGLKCGKGKLIEDFVFAVSSQLLVFRFKSYFVAEKTHFVVVET</sequence>